<dbReference type="InterPro" id="IPR003582">
    <property type="entry name" value="ShKT_dom"/>
</dbReference>
<dbReference type="Pfam" id="PF00264">
    <property type="entry name" value="Tyrosinase"/>
    <property type="match status" value="1"/>
</dbReference>
<evidence type="ECO:0000256" key="3">
    <source>
        <dbReference type="SAM" id="SignalP"/>
    </source>
</evidence>
<comment type="caution">
    <text evidence="2">Lacks conserved residue(s) required for the propagation of feature annotation.</text>
</comment>
<dbReference type="PROSITE" id="PS00497">
    <property type="entry name" value="TYROSINASE_1"/>
    <property type="match status" value="1"/>
</dbReference>
<feature type="domain" description="ShKT" evidence="4">
    <location>
        <begin position="613"/>
        <end position="649"/>
    </location>
</feature>
<comment type="caution">
    <text evidence="5">The sequence shown here is derived from an EMBL/GenBank/DDBJ whole genome shotgun (WGS) entry which is preliminary data.</text>
</comment>
<dbReference type="InterPro" id="IPR002227">
    <property type="entry name" value="Tyrosinase_Cu-bd"/>
</dbReference>
<dbReference type="SMART" id="SM00254">
    <property type="entry name" value="ShKT"/>
    <property type="match status" value="2"/>
</dbReference>
<dbReference type="PANTHER" id="PTHR11474">
    <property type="entry name" value="TYROSINASE FAMILY MEMBER"/>
    <property type="match status" value="1"/>
</dbReference>
<reference evidence="5 6" key="1">
    <citation type="submission" date="2024-10" db="EMBL/GenBank/DDBJ databases">
        <authorList>
            <person name="Kim D."/>
        </authorList>
    </citation>
    <scope>NUCLEOTIDE SEQUENCE [LARGE SCALE GENOMIC DNA]</scope>
    <source>
        <strain evidence="5">BH-2024</strain>
    </source>
</reference>
<accession>A0ABD2L3A9</accession>
<sequence length="726" mass="79025">MTNFPTAILLLLSSFAVNTVLTAPPPPPHIVPPQVTANSDNYCDSVPAHVRHGCKMVAQIWAEARKAEAEGRIVTADDLPPPYHGIGLPCHRRATLAELAAQPPPRVVAERYACLNMTCLCPFLGGVSSAHDQCTVGGGPASTPFAATMASFAVPSPRARRQSGTPAFSLGRAVRMEYRMLSDDQRTRFHGALQLLKRGFGSFEYDRLTALHSNANLMPSAHGGPTFLLWHREYLKRMEIALRAIDPSVAIPFWDSAMDQRLPNPADSVIWSSSFMGALSAAGTVADGPVAGWITPSGGPIRRSLGTRGGNLLTEQEVASLIGQPQIENVLAFTSRARSGACTQPTPNPLSVLEFIHNGVHAWVGGDMLPLTTSPQDPVFFLHHSFIDYIWEQWRLLHQNRQQRETQFPPDSQIVPCAGSQNYLLSATMFPFQDPVVLNRAGLSNAYTDSLYTYAPRPTCRAAGDCRSRYLFCDTTSGRPLCTSRIKPGGNCASFVQNADQPCFASTCVNGFCQAGGAAVAAQPQQQQRIVRSTLSVSNGTAPAAAAVPRPSHQPQPLPPQYAYHRYPTVVDTIPMPPRATSATEMATASAWGVLLTTPLPTPSPPVKEERVCHDTHECCAHWAASDACRTAPRFMNTWCPAQCRFDGCRPHPEQGKPGCQNLYSECQRWAHYHEKAVGTPNECQRNPHWMAQNCAIACQKCGATKPEQCIKNMPKDYEAPPVGFD</sequence>
<dbReference type="SUPFAM" id="SSF48056">
    <property type="entry name" value="Di-copper centre-containing domain"/>
    <property type="match status" value="1"/>
</dbReference>
<dbReference type="InterPro" id="IPR008922">
    <property type="entry name" value="Di-copper_centre_dom_sf"/>
</dbReference>
<name>A0ABD2L3A9_9BILA</name>
<dbReference type="PANTHER" id="PTHR11474:SF21">
    <property type="entry name" value="SHKT DOMAIN-CONTAINING PROTEIN"/>
    <property type="match status" value="1"/>
</dbReference>
<organism evidence="5 6">
    <name type="scientific">Heterodera trifolii</name>
    <dbReference type="NCBI Taxonomy" id="157864"/>
    <lineage>
        <taxon>Eukaryota</taxon>
        <taxon>Metazoa</taxon>
        <taxon>Ecdysozoa</taxon>
        <taxon>Nematoda</taxon>
        <taxon>Chromadorea</taxon>
        <taxon>Rhabditida</taxon>
        <taxon>Tylenchina</taxon>
        <taxon>Tylenchomorpha</taxon>
        <taxon>Tylenchoidea</taxon>
        <taxon>Heteroderidae</taxon>
        <taxon>Heteroderinae</taxon>
        <taxon>Heterodera</taxon>
    </lineage>
</organism>
<evidence type="ECO:0000256" key="1">
    <source>
        <dbReference type="ARBA" id="ARBA00022723"/>
    </source>
</evidence>
<dbReference type="PRINTS" id="PR00092">
    <property type="entry name" value="TYROSINASE"/>
</dbReference>
<dbReference type="Proteomes" id="UP001620626">
    <property type="component" value="Unassembled WGS sequence"/>
</dbReference>
<keyword evidence="3" id="KW-0732">Signal</keyword>
<protein>
    <recommendedName>
        <fullName evidence="4">ShKT domain-containing protein</fullName>
    </recommendedName>
</protein>
<feature type="chain" id="PRO_5044877478" description="ShKT domain-containing protein" evidence="3">
    <location>
        <begin position="23"/>
        <end position="726"/>
    </location>
</feature>
<dbReference type="PROSITE" id="PS51670">
    <property type="entry name" value="SHKT"/>
    <property type="match status" value="2"/>
</dbReference>
<gene>
    <name evidence="5" type="ORF">niasHT_017230</name>
</gene>
<dbReference type="Pfam" id="PF01549">
    <property type="entry name" value="ShK"/>
    <property type="match status" value="2"/>
</dbReference>
<evidence type="ECO:0000313" key="6">
    <source>
        <dbReference type="Proteomes" id="UP001620626"/>
    </source>
</evidence>
<dbReference type="PROSITE" id="PS00498">
    <property type="entry name" value="TYROSINASE_2"/>
    <property type="match status" value="1"/>
</dbReference>
<feature type="signal peptide" evidence="3">
    <location>
        <begin position="1"/>
        <end position="22"/>
    </location>
</feature>
<evidence type="ECO:0000313" key="5">
    <source>
        <dbReference type="EMBL" id="KAL3109686.1"/>
    </source>
</evidence>
<dbReference type="Gene3D" id="1.10.1280.10">
    <property type="entry name" value="Di-copper center containing domain from catechol oxidase"/>
    <property type="match status" value="1"/>
</dbReference>
<dbReference type="InterPro" id="IPR050316">
    <property type="entry name" value="Tyrosinase/Hemocyanin"/>
</dbReference>
<evidence type="ECO:0000259" key="4">
    <source>
        <dbReference type="PROSITE" id="PS51670"/>
    </source>
</evidence>
<keyword evidence="6" id="KW-1185">Reference proteome</keyword>
<dbReference type="GO" id="GO:0046872">
    <property type="term" value="F:metal ion binding"/>
    <property type="evidence" value="ECO:0007669"/>
    <property type="project" value="UniProtKB-KW"/>
</dbReference>
<dbReference type="EMBL" id="JBICBT010000559">
    <property type="protein sequence ID" value="KAL3109686.1"/>
    <property type="molecule type" value="Genomic_DNA"/>
</dbReference>
<dbReference type="AlphaFoldDB" id="A0ABD2L3A9"/>
<feature type="domain" description="ShKT" evidence="4">
    <location>
        <begin position="660"/>
        <end position="702"/>
    </location>
</feature>
<evidence type="ECO:0000256" key="2">
    <source>
        <dbReference type="PROSITE-ProRule" id="PRU01005"/>
    </source>
</evidence>
<proteinExistence type="predicted"/>
<keyword evidence="1" id="KW-0479">Metal-binding</keyword>